<organism evidence="7 8">
    <name type="scientific">Ferrimonas balearica (strain DSM 9799 / CCM 4581 / KCTC 23876 / PAT)</name>
    <dbReference type="NCBI Taxonomy" id="550540"/>
    <lineage>
        <taxon>Bacteria</taxon>
        <taxon>Pseudomonadati</taxon>
        <taxon>Pseudomonadota</taxon>
        <taxon>Gammaproteobacteria</taxon>
        <taxon>Alteromonadales</taxon>
        <taxon>Ferrimonadaceae</taxon>
        <taxon>Ferrimonas</taxon>
    </lineage>
</organism>
<dbReference type="InterPro" id="IPR058637">
    <property type="entry name" value="YknX-like_C"/>
</dbReference>
<evidence type="ECO:0000259" key="6">
    <source>
        <dbReference type="Pfam" id="PF25989"/>
    </source>
</evidence>
<keyword evidence="8" id="KW-1185">Reference proteome</keyword>
<gene>
    <name evidence="7" type="ordered locus">Fbal_1291</name>
</gene>
<feature type="domain" description="YknX-like C-terminal permuted SH3-like" evidence="6">
    <location>
        <begin position="278"/>
        <end position="344"/>
    </location>
</feature>
<dbReference type="HOGENOM" id="CLU_018816_1_2_6"/>
<dbReference type="InterPro" id="IPR006143">
    <property type="entry name" value="RND_pump_MFP"/>
</dbReference>
<dbReference type="Gene3D" id="2.40.30.170">
    <property type="match status" value="1"/>
</dbReference>
<dbReference type="GO" id="GO:0015562">
    <property type="term" value="F:efflux transmembrane transporter activity"/>
    <property type="evidence" value="ECO:0007669"/>
    <property type="project" value="TreeGrafter"/>
</dbReference>
<dbReference type="Gene3D" id="2.40.50.100">
    <property type="match status" value="1"/>
</dbReference>
<dbReference type="FunFam" id="2.40.30.170:FF:000010">
    <property type="entry name" value="Efflux RND transporter periplasmic adaptor subunit"/>
    <property type="match status" value="1"/>
</dbReference>
<dbReference type="RefSeq" id="WP_013344803.1">
    <property type="nucleotide sequence ID" value="NC_014541.1"/>
</dbReference>
<feature type="signal peptide" evidence="3">
    <location>
        <begin position="1"/>
        <end position="29"/>
    </location>
</feature>
<evidence type="ECO:0000256" key="3">
    <source>
        <dbReference type="SAM" id="SignalP"/>
    </source>
</evidence>
<dbReference type="Pfam" id="PF25917">
    <property type="entry name" value="BSH_RND"/>
    <property type="match status" value="1"/>
</dbReference>
<dbReference type="GeneID" id="67181515"/>
<dbReference type="Pfam" id="PF25989">
    <property type="entry name" value="YknX_C"/>
    <property type="match status" value="1"/>
</dbReference>
<comment type="similarity">
    <text evidence="1">Belongs to the membrane fusion protein (MFP) (TC 8.A.1) family.</text>
</comment>
<evidence type="ECO:0000256" key="2">
    <source>
        <dbReference type="SAM" id="Coils"/>
    </source>
</evidence>
<dbReference type="Gene3D" id="1.10.287.470">
    <property type="entry name" value="Helix hairpin bin"/>
    <property type="match status" value="1"/>
</dbReference>
<dbReference type="InterPro" id="IPR058792">
    <property type="entry name" value="Beta-barrel_RND_2"/>
</dbReference>
<evidence type="ECO:0000259" key="5">
    <source>
        <dbReference type="Pfam" id="PF25954"/>
    </source>
</evidence>
<dbReference type="KEGG" id="fbl:Fbal_1291"/>
<proteinExistence type="inferred from homology"/>
<feature type="coiled-coil region" evidence="2">
    <location>
        <begin position="108"/>
        <end position="156"/>
    </location>
</feature>
<keyword evidence="3" id="KW-0732">Signal</keyword>
<dbReference type="Proteomes" id="UP000006683">
    <property type="component" value="Chromosome"/>
</dbReference>
<dbReference type="eggNOG" id="COG0845">
    <property type="taxonomic scope" value="Bacteria"/>
</dbReference>
<dbReference type="NCBIfam" id="TIGR01730">
    <property type="entry name" value="RND_mfp"/>
    <property type="match status" value="1"/>
</dbReference>
<dbReference type="STRING" id="550540.Fbal_1291"/>
<name>E1SLW5_FERBD</name>
<dbReference type="Gene3D" id="2.40.420.20">
    <property type="match status" value="1"/>
</dbReference>
<dbReference type="AlphaFoldDB" id="E1SLW5"/>
<dbReference type="SUPFAM" id="SSF111369">
    <property type="entry name" value="HlyD-like secretion proteins"/>
    <property type="match status" value="1"/>
</dbReference>
<dbReference type="EMBL" id="CP002209">
    <property type="protein sequence ID" value="ADN75497.1"/>
    <property type="molecule type" value="Genomic_DNA"/>
</dbReference>
<evidence type="ECO:0000313" key="8">
    <source>
        <dbReference type="Proteomes" id="UP000006683"/>
    </source>
</evidence>
<sequence>MIKKFLVPVVVLAAAGAAYLNLASAGADAGKKPGARPVEVETGTVAALELPQHLALVANLEAWQAVTIAPEVSGRLVALMVDSGDKVKQGQVLARLDDLQQTAQRDEARAYLAEAKRLLAERRRLADKGAISASELAAQEAEVAMADARLASAEAELAKRTLRAPFDGVVGLVSHAPGAQVVSGEALMTLDELNRLRLDLAVPQRYLAALQPGQQVSARIDAYPELGFDGTLVALDSRVNANDMTVAARFAFDNRDGYLKPGMLSRIDFALPTEVRPVIPVQAMEYSGSDRFVYIVDDNNVAHRTLIEPGVRQGNTVAVESGLEVGARIVVKGLVSIKDGSTVHEVAAAPERGNTQEVAR</sequence>
<dbReference type="PANTHER" id="PTHR30469">
    <property type="entry name" value="MULTIDRUG RESISTANCE PROTEIN MDTA"/>
    <property type="match status" value="1"/>
</dbReference>
<feature type="chain" id="PRO_5003150951" evidence="3">
    <location>
        <begin position="30"/>
        <end position="360"/>
    </location>
</feature>
<dbReference type="GO" id="GO:1990281">
    <property type="term" value="C:efflux pump complex"/>
    <property type="evidence" value="ECO:0007669"/>
    <property type="project" value="TreeGrafter"/>
</dbReference>
<dbReference type="InterPro" id="IPR058625">
    <property type="entry name" value="MdtA-like_BSH"/>
</dbReference>
<feature type="domain" description="CusB-like beta-barrel" evidence="5">
    <location>
        <begin position="198"/>
        <end position="270"/>
    </location>
</feature>
<dbReference type="Pfam" id="PF25954">
    <property type="entry name" value="Beta-barrel_RND_2"/>
    <property type="match status" value="1"/>
</dbReference>
<accession>E1SLW5</accession>
<dbReference type="PANTHER" id="PTHR30469:SF13">
    <property type="entry name" value="HAE1 FAMILY EFFLUX PUMP MFP COMPONENT"/>
    <property type="match status" value="1"/>
</dbReference>
<protein>
    <submittedName>
        <fullName evidence="7">Efflux transporter, RND family, MFP subunit</fullName>
    </submittedName>
</protein>
<keyword evidence="2" id="KW-0175">Coiled coil</keyword>
<dbReference type="OrthoDB" id="9806939at2"/>
<feature type="domain" description="Multidrug resistance protein MdtA-like barrel-sandwich hybrid" evidence="4">
    <location>
        <begin position="65"/>
        <end position="187"/>
    </location>
</feature>
<reference evidence="7 8" key="1">
    <citation type="journal article" date="2010" name="Stand. Genomic Sci.">
        <title>Complete genome sequence of Ferrimonas balearica type strain (PAT).</title>
        <authorList>
            <person name="Nolan M."/>
            <person name="Sikorski J."/>
            <person name="Davenport K."/>
            <person name="Lucas S."/>
            <person name="Glavina Del Rio T."/>
            <person name="Tice H."/>
            <person name="Cheng J."/>
            <person name="Goodwin L."/>
            <person name="Pitluck S."/>
            <person name="Liolios K."/>
            <person name="Ivanova N."/>
            <person name="Mavromatis K."/>
            <person name="Ovchinnikova G."/>
            <person name="Pati A."/>
            <person name="Chen A."/>
            <person name="Palaniappan K."/>
            <person name="Land M."/>
            <person name="Hauser L."/>
            <person name="Chang Y."/>
            <person name="Jeffries C."/>
            <person name="Tapia R."/>
            <person name="Brettin T."/>
            <person name="Detter J."/>
            <person name="Han C."/>
            <person name="Yasawong M."/>
            <person name="Rohde M."/>
            <person name="Tindall B."/>
            <person name="Goker M."/>
            <person name="Woyke T."/>
            <person name="Bristow J."/>
            <person name="Eisen J."/>
            <person name="Markowitz V."/>
            <person name="Hugenholtz P."/>
            <person name="Kyrpides N."/>
            <person name="Klenk H."/>
            <person name="Lapidus A."/>
        </authorList>
    </citation>
    <scope>NUCLEOTIDE SEQUENCE [LARGE SCALE GENOMIC DNA]</scope>
    <source>
        <strain evidence="8">DSM 9799 / CCM 4581 / KCTC 23876 / PAT</strain>
    </source>
</reference>
<evidence type="ECO:0000313" key="7">
    <source>
        <dbReference type="EMBL" id="ADN75497.1"/>
    </source>
</evidence>
<evidence type="ECO:0000259" key="4">
    <source>
        <dbReference type="Pfam" id="PF25917"/>
    </source>
</evidence>
<evidence type="ECO:0000256" key="1">
    <source>
        <dbReference type="ARBA" id="ARBA00009477"/>
    </source>
</evidence>